<reference evidence="2 3" key="1">
    <citation type="journal article" date="2018" name="Biotechnol. Biofuels">
        <title>Integrative visual omics of the white-rot fungus Polyporus brumalis exposes the biotechnological potential of its oxidative enzymes for delignifying raw plant biomass.</title>
        <authorList>
            <person name="Miyauchi S."/>
            <person name="Rancon A."/>
            <person name="Drula E."/>
            <person name="Hage H."/>
            <person name="Chaduli D."/>
            <person name="Favel A."/>
            <person name="Grisel S."/>
            <person name="Henrissat B."/>
            <person name="Herpoel-Gimbert I."/>
            <person name="Ruiz-Duenas F.J."/>
            <person name="Chevret D."/>
            <person name="Hainaut M."/>
            <person name="Lin J."/>
            <person name="Wang M."/>
            <person name="Pangilinan J."/>
            <person name="Lipzen A."/>
            <person name="Lesage-Meessen L."/>
            <person name="Navarro D."/>
            <person name="Riley R."/>
            <person name="Grigoriev I.V."/>
            <person name="Zhou S."/>
            <person name="Raouche S."/>
            <person name="Rosso M.N."/>
        </authorList>
    </citation>
    <scope>NUCLEOTIDE SEQUENCE [LARGE SCALE GENOMIC DNA]</scope>
    <source>
        <strain evidence="2 3">BRFM 1820</strain>
    </source>
</reference>
<accession>A0A371D0C2</accession>
<organism evidence="2 3">
    <name type="scientific">Lentinus brumalis</name>
    <dbReference type="NCBI Taxonomy" id="2498619"/>
    <lineage>
        <taxon>Eukaryota</taxon>
        <taxon>Fungi</taxon>
        <taxon>Dikarya</taxon>
        <taxon>Basidiomycota</taxon>
        <taxon>Agaricomycotina</taxon>
        <taxon>Agaricomycetes</taxon>
        <taxon>Polyporales</taxon>
        <taxon>Polyporaceae</taxon>
        <taxon>Lentinus</taxon>
    </lineage>
</organism>
<dbReference type="Proteomes" id="UP000256964">
    <property type="component" value="Unassembled WGS sequence"/>
</dbReference>
<feature type="compositionally biased region" description="Polar residues" evidence="1">
    <location>
        <begin position="138"/>
        <end position="149"/>
    </location>
</feature>
<evidence type="ECO:0000313" key="2">
    <source>
        <dbReference type="EMBL" id="RDX45972.1"/>
    </source>
</evidence>
<dbReference type="AlphaFoldDB" id="A0A371D0C2"/>
<feature type="region of interest" description="Disordered" evidence="1">
    <location>
        <begin position="131"/>
        <end position="169"/>
    </location>
</feature>
<protein>
    <submittedName>
        <fullName evidence="2">Uncharacterized protein</fullName>
    </submittedName>
</protein>
<feature type="region of interest" description="Disordered" evidence="1">
    <location>
        <begin position="205"/>
        <end position="226"/>
    </location>
</feature>
<feature type="region of interest" description="Disordered" evidence="1">
    <location>
        <begin position="252"/>
        <end position="276"/>
    </location>
</feature>
<evidence type="ECO:0000256" key="1">
    <source>
        <dbReference type="SAM" id="MobiDB-lite"/>
    </source>
</evidence>
<dbReference type="EMBL" id="KZ857432">
    <property type="protein sequence ID" value="RDX45972.1"/>
    <property type="molecule type" value="Genomic_DNA"/>
</dbReference>
<gene>
    <name evidence="2" type="ORF">OH76DRAFT_1485938</name>
</gene>
<name>A0A371D0C2_9APHY</name>
<keyword evidence="3" id="KW-1185">Reference proteome</keyword>
<proteinExistence type="predicted"/>
<feature type="compositionally biased region" description="Polar residues" evidence="1">
    <location>
        <begin position="254"/>
        <end position="269"/>
    </location>
</feature>
<evidence type="ECO:0000313" key="3">
    <source>
        <dbReference type="Proteomes" id="UP000256964"/>
    </source>
</evidence>
<sequence length="371" mass="41302">MDPYQFPGPRTFILRSTTPDAPSDSPFTMNPDNTIIILEHDLNLLTIGDPTNDTGMENRYLAIPTNVDELRRTFGLMTIDDRSPSPAMHGGTWTADETIPHLSFRRLLPEELAAPSPRALPIPFRAHTGYTEEDSSHLAGSTHTGTTPRAESPEHWDFDDEPPYSRVDDPTLRVLEGRRGTPIEGFNYFDGFYYDSDGNAHDLDPPYPSFYYTPSQSPTLDPPSPTGLVPFERLSGIPPSNQAALQAPRFLIPRSSTTTPDHTGPSSPESTERSVTPDPFQEILAEFRDAIANLYTLRDEIRSNIDQLSPPPPPNGNYVPYQVTLLRIPKPAQRAHLRNCTVLIPDRLRPSSYFRTTRQTAAPSAAEAHSD</sequence>